<proteinExistence type="predicted"/>
<organism evidence="2 3">
    <name type="scientific">Deinococcus antarcticus</name>
    <dbReference type="NCBI Taxonomy" id="1298767"/>
    <lineage>
        <taxon>Bacteria</taxon>
        <taxon>Thermotogati</taxon>
        <taxon>Deinococcota</taxon>
        <taxon>Deinococci</taxon>
        <taxon>Deinococcales</taxon>
        <taxon>Deinococcaceae</taxon>
        <taxon>Deinococcus</taxon>
    </lineage>
</organism>
<feature type="chain" id="PRO_5046280155" description="Lipoprotein" evidence="1">
    <location>
        <begin position="18"/>
        <end position="328"/>
    </location>
</feature>
<keyword evidence="1" id="KW-0732">Signal</keyword>
<evidence type="ECO:0000313" key="2">
    <source>
        <dbReference type="EMBL" id="MFC3860427.1"/>
    </source>
</evidence>
<gene>
    <name evidence="2" type="ORF">ACFOPQ_06570</name>
</gene>
<evidence type="ECO:0000256" key="1">
    <source>
        <dbReference type="SAM" id="SignalP"/>
    </source>
</evidence>
<feature type="signal peptide" evidence="1">
    <location>
        <begin position="1"/>
        <end position="17"/>
    </location>
</feature>
<evidence type="ECO:0008006" key="4">
    <source>
        <dbReference type="Google" id="ProtNLM"/>
    </source>
</evidence>
<name>A0ABV8A7G9_9DEIO</name>
<dbReference type="Proteomes" id="UP001595748">
    <property type="component" value="Unassembled WGS sequence"/>
</dbReference>
<dbReference type="EMBL" id="JBHRZF010000071">
    <property type="protein sequence ID" value="MFC3860427.1"/>
    <property type="molecule type" value="Genomic_DNA"/>
</dbReference>
<evidence type="ECO:0000313" key="3">
    <source>
        <dbReference type="Proteomes" id="UP001595748"/>
    </source>
</evidence>
<comment type="caution">
    <text evidence="2">The sequence shown here is derived from an EMBL/GenBank/DDBJ whole genome shotgun (WGS) entry which is preliminary data.</text>
</comment>
<accession>A0ABV8A7G9</accession>
<reference evidence="3" key="1">
    <citation type="journal article" date="2019" name="Int. J. Syst. Evol. Microbiol.">
        <title>The Global Catalogue of Microorganisms (GCM) 10K type strain sequencing project: providing services to taxonomists for standard genome sequencing and annotation.</title>
        <authorList>
            <consortium name="The Broad Institute Genomics Platform"/>
            <consortium name="The Broad Institute Genome Sequencing Center for Infectious Disease"/>
            <person name="Wu L."/>
            <person name="Ma J."/>
        </authorList>
    </citation>
    <scope>NUCLEOTIDE SEQUENCE [LARGE SCALE GENOMIC DNA]</scope>
    <source>
        <strain evidence="3">CCTCC AB 2013263</strain>
    </source>
</reference>
<protein>
    <recommendedName>
        <fullName evidence="4">Lipoprotein</fullName>
    </recommendedName>
</protein>
<sequence>MKKILLASLSLFSVAGAQTSPVAPAPLLKLNAPVGTTVELRSVTTSRMTVSDIQVTAKPGGKATPAQVEEARRAMQDGLGAMNRAGTTTVNGKAFYKVAGRDAAGNTTLINSIVQTMPAAAGKKAENLTIRITQVISPDGQASGLKMESDQPQVNAMFKNLTPEKLQQMTKDMSGNDAGIYATPLRQGEPRTSTVSLDMQDLMNSLIGSLAGPNAGKLFGSMNATPLTVTSTTTYQGLNAAGQHAFTTRSEAANWKFSLNSQDKSIPMNITAEVLSNESSGTSTYSVTGLPATLNQKTNMNMKMTMEMDDIQVSMIMTIDQTVTMQPR</sequence>
<dbReference type="RefSeq" id="WP_380076572.1">
    <property type="nucleotide sequence ID" value="NZ_JBHRZF010000071.1"/>
</dbReference>
<keyword evidence="3" id="KW-1185">Reference proteome</keyword>